<gene>
    <name evidence="1" type="ORF">POBO1169_LOCUS13564</name>
</gene>
<sequence>MALQALYAQSRTGVILSSTNNIEVLVFSSASIGGEQVTSLSYTRSTERCAYNVILQVPVYNKDTLDNIIDRCHTQFETKYATVVRFYLVRHKPTLSVLGRLALVSCYVKQAPSSSSTTFPDVVHLIEQQQSNNDGHAHMMIVPLSAITSNILLHKFEDTIQAVELWGKGKVLC</sequence>
<accession>A0A7S0WPU2</accession>
<dbReference type="EMBL" id="HBFA01026664">
    <property type="protein sequence ID" value="CAD8677325.1"/>
    <property type="molecule type" value="Transcribed_RNA"/>
</dbReference>
<proteinExistence type="predicted"/>
<organism evidence="1">
    <name type="scientific">Pyramimonas obovata</name>
    <dbReference type="NCBI Taxonomy" id="1411642"/>
    <lineage>
        <taxon>Eukaryota</taxon>
        <taxon>Viridiplantae</taxon>
        <taxon>Chlorophyta</taxon>
        <taxon>Pyramimonadophyceae</taxon>
        <taxon>Pyramimonadales</taxon>
        <taxon>Pyramimonadaceae</taxon>
        <taxon>Pyramimonas</taxon>
        <taxon>Pyramimonas incertae sedis</taxon>
    </lineage>
</organism>
<protein>
    <submittedName>
        <fullName evidence="1">Uncharacterized protein</fullName>
    </submittedName>
</protein>
<reference evidence="1" key="1">
    <citation type="submission" date="2021-01" db="EMBL/GenBank/DDBJ databases">
        <authorList>
            <person name="Corre E."/>
            <person name="Pelletier E."/>
            <person name="Niang G."/>
            <person name="Scheremetjew M."/>
            <person name="Finn R."/>
            <person name="Kale V."/>
            <person name="Holt S."/>
            <person name="Cochrane G."/>
            <person name="Meng A."/>
            <person name="Brown T."/>
            <person name="Cohen L."/>
        </authorList>
    </citation>
    <scope>NUCLEOTIDE SEQUENCE</scope>
    <source>
        <strain evidence="1">CCMP722</strain>
    </source>
</reference>
<name>A0A7S0WPU2_9CHLO</name>
<evidence type="ECO:0000313" key="1">
    <source>
        <dbReference type="EMBL" id="CAD8677325.1"/>
    </source>
</evidence>
<dbReference type="AlphaFoldDB" id="A0A7S0WPU2"/>